<protein>
    <submittedName>
        <fullName evidence="3">Uncharacterized protein</fullName>
    </submittedName>
</protein>
<evidence type="ECO:0000313" key="4">
    <source>
        <dbReference type="Proteomes" id="UP001165065"/>
    </source>
</evidence>
<evidence type="ECO:0000313" key="3">
    <source>
        <dbReference type="EMBL" id="GMI42762.1"/>
    </source>
</evidence>
<organism evidence="3 4">
    <name type="scientific">Triparma columacea</name>
    <dbReference type="NCBI Taxonomy" id="722753"/>
    <lineage>
        <taxon>Eukaryota</taxon>
        <taxon>Sar</taxon>
        <taxon>Stramenopiles</taxon>
        <taxon>Ochrophyta</taxon>
        <taxon>Bolidophyceae</taxon>
        <taxon>Parmales</taxon>
        <taxon>Triparmaceae</taxon>
        <taxon>Triparma</taxon>
    </lineage>
</organism>
<reference evidence="4" key="1">
    <citation type="journal article" date="2023" name="Commun. Biol.">
        <title>Genome analysis of Parmales, the sister group of diatoms, reveals the evolutionary specialization of diatoms from phago-mixotrophs to photoautotrophs.</title>
        <authorList>
            <person name="Ban H."/>
            <person name="Sato S."/>
            <person name="Yoshikawa S."/>
            <person name="Yamada K."/>
            <person name="Nakamura Y."/>
            <person name="Ichinomiya M."/>
            <person name="Sato N."/>
            <person name="Blanc-Mathieu R."/>
            <person name="Endo H."/>
            <person name="Kuwata A."/>
            <person name="Ogata H."/>
        </authorList>
    </citation>
    <scope>NUCLEOTIDE SEQUENCE [LARGE SCALE GENOMIC DNA]</scope>
</reference>
<comment type="caution">
    <text evidence="3">The sequence shown here is derived from an EMBL/GenBank/DDBJ whole genome shotgun (WGS) entry which is preliminary data.</text>
</comment>
<evidence type="ECO:0000256" key="2">
    <source>
        <dbReference type="SAM" id="SignalP"/>
    </source>
</evidence>
<feature type="compositionally biased region" description="Low complexity" evidence="1">
    <location>
        <begin position="83"/>
        <end position="104"/>
    </location>
</feature>
<feature type="signal peptide" evidence="2">
    <location>
        <begin position="1"/>
        <end position="22"/>
    </location>
</feature>
<sequence>MFRVTPAIALILILYISPSAYSFLPCGLYRTSIVKRPLCCVKGEKEYNEELRRERGDEEIDRRGQKRRRLKDLFKKGIPGRRSVVSSSSSIDNNNSSDSNDSNSMAGAVPTLAEEPLSLYQAAYLSYRLRHTAKLYARYRCNLPGRVLTEVYDGFRHWREYGVWKAEGRGWEETWERYEDMDKGGEEGKVDRVAMMVLEGSCRTNEFVDGVTMGRRGGGIRGLSVDGKGRELSVGEELVVMLAGEKRMTGEEFGRVRERIVKMNAEKRTRRKRERIEKRTWKMRD</sequence>
<feature type="region of interest" description="Disordered" evidence="1">
    <location>
        <begin position="80"/>
        <end position="107"/>
    </location>
</feature>
<keyword evidence="2" id="KW-0732">Signal</keyword>
<keyword evidence="4" id="KW-1185">Reference proteome</keyword>
<gene>
    <name evidence="3" type="ORF">TrCOL_g3811</name>
</gene>
<accession>A0A9W7L9P9</accession>
<proteinExistence type="predicted"/>
<evidence type="ECO:0000256" key="1">
    <source>
        <dbReference type="SAM" id="MobiDB-lite"/>
    </source>
</evidence>
<feature type="chain" id="PRO_5040838110" evidence="2">
    <location>
        <begin position="23"/>
        <end position="285"/>
    </location>
</feature>
<dbReference type="OrthoDB" id="205763at2759"/>
<dbReference type="Proteomes" id="UP001165065">
    <property type="component" value="Unassembled WGS sequence"/>
</dbReference>
<dbReference type="EMBL" id="BRYA01000181">
    <property type="protein sequence ID" value="GMI42762.1"/>
    <property type="molecule type" value="Genomic_DNA"/>
</dbReference>
<name>A0A9W7L9P9_9STRA</name>
<dbReference type="AlphaFoldDB" id="A0A9W7L9P9"/>